<keyword evidence="1" id="KW-0328">Glycosyltransferase</keyword>
<dbReference type="AlphaFoldDB" id="E3N115"/>
<dbReference type="STRING" id="31234.E3N115"/>
<dbReference type="GO" id="GO:0016020">
    <property type="term" value="C:membrane"/>
    <property type="evidence" value="ECO:0007669"/>
    <property type="project" value="InterPro"/>
</dbReference>
<protein>
    <recommendedName>
        <fullName evidence="5">L-Fucosyltransferase</fullName>
    </recommendedName>
</protein>
<evidence type="ECO:0000256" key="1">
    <source>
        <dbReference type="ARBA" id="ARBA00022676"/>
    </source>
</evidence>
<dbReference type="Proteomes" id="UP000008281">
    <property type="component" value="Unassembled WGS sequence"/>
</dbReference>
<keyword evidence="4" id="KW-1185">Reference proteome</keyword>
<accession>E3N115</accession>
<dbReference type="Pfam" id="PF01531">
    <property type="entry name" value="Glyco_transf_11"/>
    <property type="match status" value="1"/>
</dbReference>
<dbReference type="EMBL" id="DS268507">
    <property type="protein sequence ID" value="EFO83155.1"/>
    <property type="molecule type" value="Genomic_DNA"/>
</dbReference>
<name>E3N115_CAERE</name>
<dbReference type="GO" id="GO:0008107">
    <property type="term" value="F:galactoside 2-alpha-L-fucosyltransferase activity"/>
    <property type="evidence" value="ECO:0007669"/>
    <property type="project" value="InterPro"/>
</dbReference>
<evidence type="ECO:0000256" key="2">
    <source>
        <dbReference type="ARBA" id="ARBA00022679"/>
    </source>
</evidence>
<dbReference type="HOGENOM" id="CLU_038305_0_0_1"/>
<dbReference type="GO" id="GO:0005975">
    <property type="term" value="P:carbohydrate metabolic process"/>
    <property type="evidence" value="ECO:0007669"/>
    <property type="project" value="InterPro"/>
</dbReference>
<dbReference type="InParanoid" id="E3N115"/>
<dbReference type="PANTHER" id="PTHR22898">
    <property type="entry name" value="UNCHARACTERIZED GLYCOSOL TRANSFERASE-RELATED"/>
    <property type="match status" value="1"/>
</dbReference>
<evidence type="ECO:0000313" key="4">
    <source>
        <dbReference type="Proteomes" id="UP000008281"/>
    </source>
</evidence>
<dbReference type="InterPro" id="IPR002516">
    <property type="entry name" value="Glyco_trans_11"/>
</dbReference>
<dbReference type="eggNOG" id="ENOG502SVMQ">
    <property type="taxonomic scope" value="Eukaryota"/>
</dbReference>
<evidence type="ECO:0008006" key="5">
    <source>
        <dbReference type="Google" id="ProtNLM"/>
    </source>
</evidence>
<gene>
    <name evidence="3" type="ORF">CRE_12929</name>
</gene>
<dbReference type="InterPro" id="IPR052501">
    <property type="entry name" value="Alpha-1-2_FucT"/>
</dbReference>
<dbReference type="PANTHER" id="PTHR22898:SF3">
    <property type="entry name" value="ALPHA-1,2-FUCOSYLTRANSFERASE-RELATED"/>
    <property type="match status" value="1"/>
</dbReference>
<organism evidence="4">
    <name type="scientific">Caenorhabditis remanei</name>
    <name type="common">Caenorhabditis vulgaris</name>
    <dbReference type="NCBI Taxonomy" id="31234"/>
    <lineage>
        <taxon>Eukaryota</taxon>
        <taxon>Metazoa</taxon>
        <taxon>Ecdysozoa</taxon>
        <taxon>Nematoda</taxon>
        <taxon>Chromadorea</taxon>
        <taxon>Rhabditida</taxon>
        <taxon>Rhabditina</taxon>
        <taxon>Rhabditomorpha</taxon>
        <taxon>Rhabditoidea</taxon>
        <taxon>Rhabditidae</taxon>
        <taxon>Peloderinae</taxon>
        <taxon>Caenorhabditis</taxon>
    </lineage>
</organism>
<keyword evidence="2" id="KW-0808">Transferase</keyword>
<dbReference type="OMA" id="EMINITL"/>
<dbReference type="OrthoDB" id="5854901at2759"/>
<sequence>MDDFRFGLPSFFNIIDGNKTEMINITLSEEGNSTKYLSFRLSPYSRLGNHIFELSALLGVSRLLKRTPLFYMNSKWSPKMLKATKDAIPGIFKHIVVVNDTVPPKARSTFFNERCCVYEDPRILLSIDDQYLHLTGIYFQVITKQFNQCFKTNIQSYKYFQGMRKELTSYLKEANISNLPESDKNTFVTCLHIRRGDFLKYGLAASDAVSTKTALEFIEKREEKSKKSRKVTIIFGDDLNFMKSVYNDSVTSNEQQGQSATHFISQNSPSDDLVYSKNNCDVVFISAPHSTFGWWMGYFSKGDKVYYMDIRATNDKSYVCISLFQEFMSADFQITGDLHELDYYLPHWIPLRLSADNKTIIQSTRMI</sequence>
<dbReference type="CDD" id="cd11301">
    <property type="entry name" value="Fut1_Fut2_like"/>
    <property type="match status" value="1"/>
</dbReference>
<evidence type="ECO:0000313" key="3">
    <source>
        <dbReference type="EMBL" id="EFO83155.1"/>
    </source>
</evidence>
<proteinExistence type="predicted"/>
<reference evidence="3" key="1">
    <citation type="submission" date="2007-07" db="EMBL/GenBank/DDBJ databases">
        <title>PCAP assembly of the Caenorhabditis remanei genome.</title>
        <authorList>
            <consortium name="The Caenorhabditis remanei Sequencing Consortium"/>
            <person name="Wilson R.K."/>
        </authorList>
    </citation>
    <scope>NUCLEOTIDE SEQUENCE [LARGE SCALE GENOMIC DNA]</scope>
    <source>
        <strain evidence="3">PB4641</strain>
    </source>
</reference>